<dbReference type="PANTHER" id="PTHR43693">
    <property type="entry name" value="PROTEIN PHOSPHATASE CHEZ"/>
    <property type="match status" value="1"/>
</dbReference>
<dbReference type="Pfam" id="PF04509">
    <property type="entry name" value="CheC"/>
    <property type="match status" value="2"/>
</dbReference>
<keyword evidence="1" id="KW-0145">Chemotaxis</keyword>
<dbReference type="SUPFAM" id="SSF103039">
    <property type="entry name" value="CheC-like"/>
    <property type="match status" value="1"/>
</dbReference>
<dbReference type="InterPro" id="IPR028976">
    <property type="entry name" value="CheC-like_sf"/>
</dbReference>
<evidence type="ECO:0000259" key="3">
    <source>
        <dbReference type="Pfam" id="PF04509"/>
    </source>
</evidence>
<dbReference type="PANTHER" id="PTHR43693:SF1">
    <property type="entry name" value="PROTEIN PHOSPHATASE CHEZ"/>
    <property type="match status" value="1"/>
</dbReference>
<reference evidence="5" key="1">
    <citation type="journal article" date="2019" name="Int. J. Syst. Evol. Microbiol.">
        <title>The Global Catalogue of Microorganisms (GCM) 10K type strain sequencing project: providing services to taxonomists for standard genome sequencing and annotation.</title>
        <authorList>
            <consortium name="The Broad Institute Genomics Platform"/>
            <consortium name="The Broad Institute Genome Sequencing Center for Infectious Disease"/>
            <person name="Wu L."/>
            <person name="Ma J."/>
        </authorList>
    </citation>
    <scope>NUCLEOTIDE SEQUENCE [LARGE SCALE GENOMIC DNA]</scope>
    <source>
        <strain evidence="5">CCUG 56607</strain>
    </source>
</reference>
<organism evidence="4 5">
    <name type="scientific">Thalassobacillus hwangdonensis</name>
    <dbReference type="NCBI Taxonomy" id="546108"/>
    <lineage>
        <taxon>Bacteria</taxon>
        <taxon>Bacillati</taxon>
        <taxon>Bacillota</taxon>
        <taxon>Bacilli</taxon>
        <taxon>Bacillales</taxon>
        <taxon>Bacillaceae</taxon>
        <taxon>Thalassobacillus</taxon>
    </lineage>
</organism>
<gene>
    <name evidence="4" type="ORF">ACFQ2J_03235</name>
</gene>
<evidence type="ECO:0000313" key="4">
    <source>
        <dbReference type="EMBL" id="MFD1018205.1"/>
    </source>
</evidence>
<dbReference type="CDD" id="cd17909">
    <property type="entry name" value="CheC_ClassI"/>
    <property type="match status" value="1"/>
</dbReference>
<protein>
    <submittedName>
        <fullName evidence="4">Chemotaxis protein CheC</fullName>
    </submittedName>
</protein>
<dbReference type="InterPro" id="IPR050992">
    <property type="entry name" value="CheZ_family_phosphatases"/>
</dbReference>
<dbReference type="EMBL" id="JBHTKL010000001">
    <property type="protein sequence ID" value="MFD1018205.1"/>
    <property type="molecule type" value="Genomic_DNA"/>
</dbReference>
<evidence type="ECO:0000256" key="2">
    <source>
        <dbReference type="ARBA" id="ARBA00022801"/>
    </source>
</evidence>
<dbReference type="Proteomes" id="UP001596990">
    <property type="component" value="Unassembled WGS sequence"/>
</dbReference>
<sequence>MDVLKEIGNIGAGHAATSLSQLLQHKVEMHVPSVRMVDFDEMMELGGGAEKKMVSVFLRMEGDAPGSMFFVLSPEQARRFVSMMIHSEDVQFDQPPYDELAISALHELGNILTGSYLSSLADFTNLDLHPSVPSIAIDMVGATLSFGLIELSQVSDQAIVIETCLSTEETEQQDVKGHFFLLPDPGSYEKVFRSLGVETDE</sequence>
<dbReference type="InterPro" id="IPR007597">
    <property type="entry name" value="CheC"/>
</dbReference>
<name>A0ABW3KZ15_9BACI</name>
<feature type="domain" description="CheC-like protein" evidence="3">
    <location>
        <begin position="101"/>
        <end position="135"/>
    </location>
</feature>
<evidence type="ECO:0000256" key="1">
    <source>
        <dbReference type="ARBA" id="ARBA00022500"/>
    </source>
</evidence>
<feature type="domain" description="CheC-like protein" evidence="3">
    <location>
        <begin position="1"/>
        <end position="34"/>
    </location>
</feature>
<keyword evidence="2" id="KW-0378">Hydrolase</keyword>
<evidence type="ECO:0000313" key="5">
    <source>
        <dbReference type="Proteomes" id="UP001596990"/>
    </source>
</evidence>
<comment type="caution">
    <text evidence="4">The sequence shown here is derived from an EMBL/GenBank/DDBJ whole genome shotgun (WGS) entry which is preliminary data.</text>
</comment>
<dbReference type="Gene3D" id="3.40.1550.10">
    <property type="entry name" value="CheC-like"/>
    <property type="match status" value="1"/>
</dbReference>
<dbReference type="RefSeq" id="WP_386058332.1">
    <property type="nucleotide sequence ID" value="NZ_JBHTKL010000001.1"/>
</dbReference>
<keyword evidence="5" id="KW-1185">Reference proteome</keyword>
<accession>A0ABW3KZ15</accession>
<proteinExistence type="predicted"/>